<dbReference type="SMART" id="SM00185">
    <property type="entry name" value="ARM"/>
    <property type="match status" value="3"/>
</dbReference>
<dbReference type="InParanoid" id="A0A0G4G0X8"/>
<dbReference type="SUPFAM" id="SSF48371">
    <property type="entry name" value="ARM repeat"/>
    <property type="match status" value="1"/>
</dbReference>
<dbReference type="Gene3D" id="1.25.10.10">
    <property type="entry name" value="Leucine-rich Repeat Variant"/>
    <property type="match status" value="1"/>
</dbReference>
<dbReference type="AlphaFoldDB" id="A0A0G4G0X8"/>
<comment type="similarity">
    <text evidence="1">Belongs to the importin alpha family.</text>
</comment>
<gene>
    <name evidence="6" type="ORF">Vbra_16679</name>
</gene>
<dbReference type="InterPro" id="IPR013083">
    <property type="entry name" value="Znf_RING/FYVE/PHD"/>
</dbReference>
<keyword evidence="7" id="KW-1185">Reference proteome</keyword>
<evidence type="ECO:0000256" key="1">
    <source>
        <dbReference type="ARBA" id="ARBA00010394"/>
    </source>
</evidence>
<dbReference type="PANTHER" id="PTHR23316">
    <property type="entry name" value="IMPORTIN ALPHA"/>
    <property type="match status" value="1"/>
</dbReference>
<sequence>MALIDDLVDALHRDDHSRRFSATQQLGEYLSIDGKVLTQRLVKAGVVPVLIKLCKIRDRPDLQQEAAKALSYIAAEQPTAVVRAGALSVLTELLSSSSGVVREHALVAMGFIIQSQPESRRRILDTALTPLLDILRDACTTDSERPSTTVLAAARVLSTAKKLALTAIKNVIVLPSPADKGTPRHTTQVRQAVQCGCVEPLCALMVVNDDLDISSLAEEAVDTILAVYHEECCRAIIQKGLTRASLIATTTSDEVDRFCSRIRDEATRLQKLYDAAVAMPRDGYDDTRGLSVSSSPAEQQQRQTVAKLMTETRRLSVGTLLFRSGDSAAIEGFKEEIIEKQRSLSQLLGEAERRKGTCVVCLDRLPTVCFFPCMQQCVCESCWEDMCRKRRRGKALRCPACNQVAEYASNLAGVKTTT</sequence>
<keyword evidence="4" id="KW-0862">Zinc</keyword>
<dbReference type="SUPFAM" id="SSF57850">
    <property type="entry name" value="RING/U-box"/>
    <property type="match status" value="1"/>
</dbReference>
<dbReference type="InterPro" id="IPR016024">
    <property type="entry name" value="ARM-type_fold"/>
</dbReference>
<dbReference type="PROSITE" id="PS50089">
    <property type="entry name" value="ZF_RING_2"/>
    <property type="match status" value="1"/>
</dbReference>
<dbReference type="VEuPathDB" id="CryptoDB:Vbra_16679"/>
<dbReference type="Proteomes" id="UP000041254">
    <property type="component" value="Unassembled WGS sequence"/>
</dbReference>
<dbReference type="InterPro" id="IPR011989">
    <property type="entry name" value="ARM-like"/>
</dbReference>
<evidence type="ECO:0000256" key="4">
    <source>
        <dbReference type="PROSITE-ProRule" id="PRU00175"/>
    </source>
</evidence>
<dbReference type="PhylomeDB" id="A0A0G4G0X8"/>
<keyword evidence="2" id="KW-0813">Transport</keyword>
<evidence type="ECO:0000256" key="2">
    <source>
        <dbReference type="ARBA" id="ARBA00022448"/>
    </source>
</evidence>
<evidence type="ECO:0000259" key="5">
    <source>
        <dbReference type="PROSITE" id="PS50089"/>
    </source>
</evidence>
<dbReference type="GO" id="GO:0008270">
    <property type="term" value="F:zinc ion binding"/>
    <property type="evidence" value="ECO:0007669"/>
    <property type="project" value="UniProtKB-KW"/>
</dbReference>
<proteinExistence type="inferred from homology"/>
<accession>A0A0G4G0X8</accession>
<protein>
    <recommendedName>
        <fullName evidence="5">RING-type domain-containing protein</fullName>
    </recommendedName>
</protein>
<evidence type="ECO:0000313" key="6">
    <source>
        <dbReference type="EMBL" id="CEM21714.1"/>
    </source>
</evidence>
<organism evidence="6 7">
    <name type="scientific">Vitrella brassicaformis (strain CCMP3155)</name>
    <dbReference type="NCBI Taxonomy" id="1169540"/>
    <lineage>
        <taxon>Eukaryota</taxon>
        <taxon>Sar</taxon>
        <taxon>Alveolata</taxon>
        <taxon>Colpodellida</taxon>
        <taxon>Vitrellaceae</taxon>
        <taxon>Vitrella</taxon>
    </lineage>
</organism>
<evidence type="ECO:0000256" key="3">
    <source>
        <dbReference type="ARBA" id="ARBA00022927"/>
    </source>
</evidence>
<reference evidence="6 7" key="1">
    <citation type="submission" date="2014-11" db="EMBL/GenBank/DDBJ databases">
        <authorList>
            <person name="Zhu J."/>
            <person name="Qi W."/>
            <person name="Song R."/>
        </authorList>
    </citation>
    <scope>NUCLEOTIDE SEQUENCE [LARGE SCALE GENOMIC DNA]</scope>
</reference>
<name>A0A0G4G0X8_VITBC</name>
<keyword evidence="4" id="KW-0863">Zinc-finger</keyword>
<dbReference type="InterPro" id="IPR001841">
    <property type="entry name" value="Znf_RING"/>
</dbReference>
<feature type="domain" description="RING-type" evidence="5">
    <location>
        <begin position="358"/>
        <end position="402"/>
    </location>
</feature>
<dbReference type="STRING" id="1169540.A0A0G4G0X8"/>
<dbReference type="Gene3D" id="3.30.40.10">
    <property type="entry name" value="Zinc/RING finger domain, C3HC4 (zinc finger)"/>
    <property type="match status" value="1"/>
</dbReference>
<dbReference type="EMBL" id="CDMY01000542">
    <property type="protein sequence ID" value="CEM21714.1"/>
    <property type="molecule type" value="Genomic_DNA"/>
</dbReference>
<dbReference type="InterPro" id="IPR000225">
    <property type="entry name" value="Armadillo"/>
</dbReference>
<evidence type="ECO:0000313" key="7">
    <source>
        <dbReference type="Proteomes" id="UP000041254"/>
    </source>
</evidence>
<keyword evidence="4" id="KW-0479">Metal-binding</keyword>
<keyword evidence="3" id="KW-0653">Protein transport</keyword>
<dbReference type="GO" id="GO:0015031">
    <property type="term" value="P:protein transport"/>
    <property type="evidence" value="ECO:0007669"/>
    <property type="project" value="UniProtKB-KW"/>
</dbReference>
<dbReference type="Pfam" id="PF00514">
    <property type="entry name" value="Arm"/>
    <property type="match status" value="1"/>
</dbReference>